<dbReference type="InterPro" id="IPR036965">
    <property type="entry name" value="Terpene_synth_N_sf"/>
</dbReference>
<dbReference type="EnsemblPlants" id="AET2Gv20010800.1">
    <property type="protein sequence ID" value="AET2Gv20010800.1"/>
    <property type="gene ID" value="AET2Gv20010800"/>
</dbReference>
<organism evidence="6 7">
    <name type="scientific">Aegilops tauschii subsp. strangulata</name>
    <name type="common">Goatgrass</name>
    <dbReference type="NCBI Taxonomy" id="200361"/>
    <lineage>
        <taxon>Eukaryota</taxon>
        <taxon>Viridiplantae</taxon>
        <taxon>Streptophyta</taxon>
        <taxon>Embryophyta</taxon>
        <taxon>Tracheophyta</taxon>
        <taxon>Spermatophyta</taxon>
        <taxon>Magnoliopsida</taxon>
        <taxon>Liliopsida</taxon>
        <taxon>Poales</taxon>
        <taxon>Poaceae</taxon>
        <taxon>BOP clade</taxon>
        <taxon>Pooideae</taxon>
        <taxon>Triticodae</taxon>
        <taxon>Triticeae</taxon>
        <taxon>Triticinae</taxon>
        <taxon>Aegilops</taxon>
    </lineage>
</organism>
<evidence type="ECO:0000256" key="3">
    <source>
        <dbReference type="ARBA" id="ARBA00022723"/>
    </source>
</evidence>
<accession>A0A453A7E5</accession>
<dbReference type="Gene3D" id="1.50.10.130">
    <property type="entry name" value="Terpene synthase, N-terminal domain"/>
    <property type="match status" value="1"/>
</dbReference>
<dbReference type="SUPFAM" id="SSF48576">
    <property type="entry name" value="Terpenoid synthases"/>
    <property type="match status" value="1"/>
</dbReference>
<keyword evidence="3" id="KW-0479">Metal-binding</keyword>
<evidence type="ECO:0000256" key="2">
    <source>
        <dbReference type="ARBA" id="ARBA00001946"/>
    </source>
</evidence>
<keyword evidence="7" id="KW-1185">Reference proteome</keyword>
<evidence type="ECO:0000259" key="5">
    <source>
        <dbReference type="Pfam" id="PF03936"/>
    </source>
</evidence>
<dbReference type="GO" id="GO:0010333">
    <property type="term" value="F:terpene synthase activity"/>
    <property type="evidence" value="ECO:0007669"/>
    <property type="project" value="InterPro"/>
</dbReference>
<reference evidence="6" key="4">
    <citation type="submission" date="2019-03" db="UniProtKB">
        <authorList>
            <consortium name="EnsemblPlants"/>
        </authorList>
    </citation>
    <scope>IDENTIFICATION</scope>
</reference>
<dbReference type="STRING" id="200361.A0A453A7E5"/>
<feature type="domain" description="Terpene synthase N-terminal" evidence="4">
    <location>
        <begin position="17"/>
        <end position="187"/>
    </location>
</feature>
<reference evidence="7" key="1">
    <citation type="journal article" date="2014" name="Science">
        <title>Ancient hybridizations among the ancestral genomes of bread wheat.</title>
        <authorList>
            <consortium name="International Wheat Genome Sequencing Consortium,"/>
            <person name="Marcussen T."/>
            <person name="Sandve S.R."/>
            <person name="Heier L."/>
            <person name="Spannagl M."/>
            <person name="Pfeifer M."/>
            <person name="Jakobsen K.S."/>
            <person name="Wulff B.B."/>
            <person name="Steuernagel B."/>
            <person name="Mayer K.F."/>
            <person name="Olsen O.A."/>
        </authorList>
    </citation>
    <scope>NUCLEOTIDE SEQUENCE [LARGE SCALE GENOMIC DNA]</scope>
    <source>
        <strain evidence="7">cv. AL8/78</strain>
    </source>
</reference>
<dbReference type="AlphaFoldDB" id="A0A453A7E5"/>
<dbReference type="CDD" id="cd00684">
    <property type="entry name" value="Terpene_cyclase_plant_C1"/>
    <property type="match status" value="1"/>
</dbReference>
<dbReference type="InterPro" id="IPR005630">
    <property type="entry name" value="Terpene_synthase_metal-bd"/>
</dbReference>
<evidence type="ECO:0000313" key="6">
    <source>
        <dbReference type="EnsemblPlants" id="AET2Gv20010800.1"/>
    </source>
</evidence>
<dbReference type="InterPro" id="IPR044814">
    <property type="entry name" value="Terpene_cyclase_plant_C1"/>
</dbReference>
<reference evidence="6" key="5">
    <citation type="journal article" date="2021" name="G3 (Bethesda)">
        <title>Aegilops tauschii genome assembly Aet v5.0 features greater sequence contiguity and improved annotation.</title>
        <authorList>
            <person name="Wang L."/>
            <person name="Zhu T."/>
            <person name="Rodriguez J.C."/>
            <person name="Deal K.R."/>
            <person name="Dubcovsky J."/>
            <person name="McGuire P.E."/>
            <person name="Lux T."/>
            <person name="Spannagl M."/>
            <person name="Mayer K.F.X."/>
            <person name="Baldrich P."/>
            <person name="Meyers B.C."/>
            <person name="Huo N."/>
            <person name="Gu Y.Q."/>
            <person name="Zhou H."/>
            <person name="Devos K.M."/>
            <person name="Bennetzen J.L."/>
            <person name="Unver T."/>
            <person name="Budak H."/>
            <person name="Gulick P.J."/>
            <person name="Galiba G."/>
            <person name="Kalapos B."/>
            <person name="Nelson D.R."/>
            <person name="Li P."/>
            <person name="You F.M."/>
            <person name="Luo M.C."/>
            <person name="Dvorak J."/>
        </authorList>
    </citation>
    <scope>NUCLEOTIDE SEQUENCE [LARGE SCALE GENOMIC DNA]</scope>
    <source>
        <strain evidence="6">cv. AL8/78</strain>
    </source>
</reference>
<dbReference type="PANTHER" id="PTHR31225:SF194">
    <property type="entry name" value="TERPENE SYNTHASE METAL-BINDING DOMAIN-CONTAINING PROTEIN"/>
    <property type="match status" value="1"/>
</dbReference>
<comment type="cofactor">
    <cofactor evidence="1">
        <name>Mn(2+)</name>
        <dbReference type="ChEBI" id="CHEBI:29035"/>
    </cofactor>
</comment>
<dbReference type="Gramene" id="AET2Gv20010800.1">
    <property type="protein sequence ID" value="AET2Gv20010800.1"/>
    <property type="gene ID" value="AET2Gv20010800"/>
</dbReference>
<dbReference type="GO" id="GO:0000287">
    <property type="term" value="F:magnesium ion binding"/>
    <property type="evidence" value="ECO:0007669"/>
    <property type="project" value="InterPro"/>
</dbReference>
<dbReference type="PANTHER" id="PTHR31225">
    <property type="entry name" value="OS04G0344100 PROTEIN-RELATED"/>
    <property type="match status" value="1"/>
</dbReference>
<comment type="cofactor">
    <cofactor evidence="2">
        <name>Mg(2+)</name>
        <dbReference type="ChEBI" id="CHEBI:18420"/>
    </cofactor>
</comment>
<dbReference type="Pfam" id="PF03936">
    <property type="entry name" value="Terpene_synth_C"/>
    <property type="match status" value="1"/>
</dbReference>
<reference evidence="7" key="2">
    <citation type="journal article" date="2017" name="Nat. Plants">
        <title>The Aegilops tauschii genome reveals multiple impacts of transposons.</title>
        <authorList>
            <person name="Zhao G."/>
            <person name="Zou C."/>
            <person name="Li K."/>
            <person name="Wang K."/>
            <person name="Li T."/>
            <person name="Gao L."/>
            <person name="Zhang X."/>
            <person name="Wang H."/>
            <person name="Yang Z."/>
            <person name="Liu X."/>
            <person name="Jiang W."/>
            <person name="Mao L."/>
            <person name="Kong X."/>
            <person name="Jiao Y."/>
            <person name="Jia J."/>
        </authorList>
    </citation>
    <scope>NUCLEOTIDE SEQUENCE [LARGE SCALE GENOMIC DNA]</scope>
    <source>
        <strain evidence="7">cv. AL8/78</strain>
    </source>
</reference>
<name>A0A453A7E5_AEGTS</name>
<evidence type="ECO:0000313" key="7">
    <source>
        <dbReference type="Proteomes" id="UP000015105"/>
    </source>
</evidence>
<protein>
    <recommendedName>
        <fullName evidence="8">Terpene synthase N-terminal domain-containing protein</fullName>
    </recommendedName>
</protein>
<reference evidence="6" key="3">
    <citation type="journal article" date="2017" name="Nature">
        <title>Genome sequence of the progenitor of the wheat D genome Aegilops tauschii.</title>
        <authorList>
            <person name="Luo M.C."/>
            <person name="Gu Y.Q."/>
            <person name="Puiu D."/>
            <person name="Wang H."/>
            <person name="Twardziok S.O."/>
            <person name="Deal K.R."/>
            <person name="Huo N."/>
            <person name="Zhu T."/>
            <person name="Wang L."/>
            <person name="Wang Y."/>
            <person name="McGuire P.E."/>
            <person name="Liu S."/>
            <person name="Long H."/>
            <person name="Ramasamy R.K."/>
            <person name="Rodriguez J.C."/>
            <person name="Van S.L."/>
            <person name="Yuan L."/>
            <person name="Wang Z."/>
            <person name="Xia Z."/>
            <person name="Xiao L."/>
            <person name="Anderson O.D."/>
            <person name="Ouyang S."/>
            <person name="Liang Y."/>
            <person name="Zimin A.V."/>
            <person name="Pertea G."/>
            <person name="Qi P."/>
            <person name="Bennetzen J.L."/>
            <person name="Dai X."/>
            <person name="Dawson M.W."/>
            <person name="Muller H.G."/>
            <person name="Kugler K."/>
            <person name="Rivarola-Duarte L."/>
            <person name="Spannagl M."/>
            <person name="Mayer K.F.X."/>
            <person name="Lu F.H."/>
            <person name="Bevan M.W."/>
            <person name="Leroy P."/>
            <person name="Li P."/>
            <person name="You F.M."/>
            <person name="Sun Q."/>
            <person name="Liu Z."/>
            <person name="Lyons E."/>
            <person name="Wicker T."/>
            <person name="Salzberg S.L."/>
            <person name="Devos K.M."/>
            <person name="Dvorak J."/>
        </authorList>
    </citation>
    <scope>NUCLEOTIDE SEQUENCE [LARGE SCALE GENOMIC DNA]</scope>
    <source>
        <strain evidence="6">cv. AL8/78</strain>
    </source>
</reference>
<dbReference type="InterPro" id="IPR008930">
    <property type="entry name" value="Terpenoid_cyclase/PrenylTrfase"/>
</dbReference>
<dbReference type="SUPFAM" id="SSF48239">
    <property type="entry name" value="Terpenoid cyclases/Protein prenyltransferases"/>
    <property type="match status" value="1"/>
</dbReference>
<sequence length="539" mass="62263">LCMASGSMVSVFQPSAWSEFFSRYERKPPKRSGEWMKIRIGKLKEDVQMLFKNCSNSLERMNLVDAVQRLGIEHLFEIQIETALSDIHENEPSSSNLHEVALRFRLLREHGLWVSPDVFKKFKGEDGTFNEYITNDPKGLLCLYNASYMLTHGEPELEEATSFARHHLKSMAPSLRSPLAEQVKRALHVPLPRTYRRLEALSYMPEYEQEAEHNPILLELAKLEFNLLQAVHLKELKAISEWYSDLKGYVGLSFARDRVVECYLWGYFLFYEEEHALPRMIFAKLFFLHILLDDTNDVGATLEEYGKLDAAIQRWEESAVSLVPGYLKKFYNKLLICFKEFDDELRLNGRYSIDHIKKEFQQLSSCYLQEAEWLHKNHKPRFEDRLHLGAMSIGAIELCVYAMVCMGDEMPEGALEWVLGYPDVVMACARIGRLMNDLAASSKPRNNRDVANCVECYASEHKVTEEVAFAAIDSMIEDEWKTTNQARFKHGHDLLPAVQRVINFTLSGPVYYGDRKDAFTFSSHLEDIIKSLFVNPIPI</sequence>
<dbReference type="SFLD" id="SFLDS00005">
    <property type="entry name" value="Isoprenoid_Synthase_Type_I"/>
    <property type="match status" value="1"/>
</dbReference>
<dbReference type="InterPro" id="IPR050148">
    <property type="entry name" value="Terpene_synthase-like"/>
</dbReference>
<dbReference type="SFLD" id="SFLDG01019">
    <property type="entry name" value="Terpene_Cyclase_Like_1_C_Termi"/>
    <property type="match status" value="1"/>
</dbReference>
<evidence type="ECO:0008006" key="8">
    <source>
        <dbReference type="Google" id="ProtNLM"/>
    </source>
</evidence>
<feature type="domain" description="Terpene synthase metal-binding" evidence="5">
    <location>
        <begin position="247"/>
        <end position="482"/>
    </location>
</feature>
<evidence type="ECO:0000259" key="4">
    <source>
        <dbReference type="Pfam" id="PF01397"/>
    </source>
</evidence>
<dbReference type="Proteomes" id="UP000015105">
    <property type="component" value="Chromosome 2D"/>
</dbReference>
<dbReference type="GO" id="GO:0016102">
    <property type="term" value="P:diterpenoid biosynthetic process"/>
    <property type="evidence" value="ECO:0007669"/>
    <property type="project" value="InterPro"/>
</dbReference>
<dbReference type="Gene3D" id="1.10.600.10">
    <property type="entry name" value="Farnesyl Diphosphate Synthase"/>
    <property type="match status" value="1"/>
</dbReference>
<dbReference type="InterPro" id="IPR001906">
    <property type="entry name" value="Terpene_synth_N"/>
</dbReference>
<evidence type="ECO:0000256" key="1">
    <source>
        <dbReference type="ARBA" id="ARBA00001936"/>
    </source>
</evidence>
<dbReference type="InterPro" id="IPR034741">
    <property type="entry name" value="Terpene_cyclase-like_1_C"/>
</dbReference>
<proteinExistence type="predicted"/>
<dbReference type="InterPro" id="IPR008949">
    <property type="entry name" value="Isoprenoid_synthase_dom_sf"/>
</dbReference>
<dbReference type="Pfam" id="PF01397">
    <property type="entry name" value="Terpene_synth"/>
    <property type="match status" value="1"/>
</dbReference>